<dbReference type="OrthoDB" id="49066at2"/>
<accession>A0A1I4NUW9</accession>
<dbReference type="InterPro" id="IPR055348">
    <property type="entry name" value="DctQ"/>
</dbReference>
<proteinExistence type="inferred from homology"/>
<dbReference type="RefSeq" id="WP_091484686.1">
    <property type="nucleotide sequence ID" value="NZ_FOTR01000009.1"/>
</dbReference>
<evidence type="ECO:0000256" key="6">
    <source>
        <dbReference type="ARBA" id="ARBA00022989"/>
    </source>
</evidence>
<evidence type="ECO:0000256" key="4">
    <source>
        <dbReference type="ARBA" id="ARBA00022519"/>
    </source>
</evidence>
<keyword evidence="3" id="KW-1003">Cell membrane</keyword>
<dbReference type="STRING" id="334253.SAMN04487943_109162"/>
<feature type="transmembrane region" description="Helical" evidence="9">
    <location>
        <begin position="14"/>
        <end position="35"/>
    </location>
</feature>
<evidence type="ECO:0000256" key="2">
    <source>
        <dbReference type="ARBA" id="ARBA00022448"/>
    </source>
</evidence>
<sequence>MNIMKSIKSLIDRIFLFTALTMLATMVVVIIVQVFSRQFFSYTPSWSEELSRLLLVWITFLGIAYGVKAKLHIALGLFVNMFPKSVQHIFDYLSKLLLIGFGAMMVYYGYHFIVLMGGSTMPGTGLKSSYLYASIPVGGLFIIFYGVELLFKKGLHQELNNEKSEA</sequence>
<dbReference type="EMBL" id="FOTR01000009">
    <property type="protein sequence ID" value="SFM19205.1"/>
    <property type="molecule type" value="Genomic_DNA"/>
</dbReference>
<evidence type="ECO:0000313" key="11">
    <source>
        <dbReference type="EMBL" id="SFM19205.1"/>
    </source>
</evidence>
<keyword evidence="5 9" id="KW-0812">Transmembrane</keyword>
<evidence type="ECO:0000313" key="12">
    <source>
        <dbReference type="Proteomes" id="UP000198565"/>
    </source>
</evidence>
<evidence type="ECO:0000256" key="7">
    <source>
        <dbReference type="ARBA" id="ARBA00023136"/>
    </source>
</evidence>
<dbReference type="GO" id="GO:0022857">
    <property type="term" value="F:transmembrane transporter activity"/>
    <property type="evidence" value="ECO:0007669"/>
    <property type="project" value="TreeGrafter"/>
</dbReference>
<reference evidence="12" key="1">
    <citation type="submission" date="2016-10" db="EMBL/GenBank/DDBJ databases">
        <authorList>
            <person name="Varghese N."/>
            <person name="Submissions S."/>
        </authorList>
    </citation>
    <scope>NUCLEOTIDE SEQUENCE [LARGE SCALE GENOMIC DNA]</scope>
    <source>
        <strain evidence="12">CGMCC 1.4250</strain>
    </source>
</reference>
<dbReference type="PANTHER" id="PTHR35011">
    <property type="entry name" value="2,3-DIKETO-L-GULONATE TRAP TRANSPORTER SMALL PERMEASE PROTEIN YIAM"/>
    <property type="match status" value="1"/>
</dbReference>
<evidence type="ECO:0000256" key="3">
    <source>
        <dbReference type="ARBA" id="ARBA00022475"/>
    </source>
</evidence>
<evidence type="ECO:0000256" key="8">
    <source>
        <dbReference type="ARBA" id="ARBA00038436"/>
    </source>
</evidence>
<evidence type="ECO:0000259" key="10">
    <source>
        <dbReference type="Pfam" id="PF04290"/>
    </source>
</evidence>
<keyword evidence="4" id="KW-0997">Cell inner membrane</keyword>
<feature type="transmembrane region" description="Helical" evidence="9">
    <location>
        <begin position="92"/>
        <end position="110"/>
    </location>
</feature>
<evidence type="ECO:0000256" key="5">
    <source>
        <dbReference type="ARBA" id="ARBA00022692"/>
    </source>
</evidence>
<keyword evidence="6 9" id="KW-1133">Transmembrane helix</keyword>
<comment type="similarity">
    <text evidence="8">Belongs to the TRAP transporter small permease family.</text>
</comment>
<feature type="transmembrane region" description="Helical" evidence="9">
    <location>
        <begin position="130"/>
        <end position="151"/>
    </location>
</feature>
<dbReference type="AlphaFoldDB" id="A0A1I4NUW9"/>
<dbReference type="InterPro" id="IPR007387">
    <property type="entry name" value="TRAP_DctQ"/>
</dbReference>
<protein>
    <submittedName>
        <fullName evidence="11">TRAP-type C4-dicarboxylate transport system, small permease component</fullName>
    </submittedName>
</protein>
<keyword evidence="12" id="KW-1185">Reference proteome</keyword>
<dbReference type="Proteomes" id="UP000198565">
    <property type="component" value="Unassembled WGS sequence"/>
</dbReference>
<gene>
    <name evidence="11" type="ORF">SAMN04487943_109162</name>
</gene>
<dbReference type="PANTHER" id="PTHR35011:SF11">
    <property type="entry name" value="TRAP TRANSPORTER SMALL PERMEASE PROTEIN"/>
    <property type="match status" value="1"/>
</dbReference>
<organism evidence="11 12">
    <name type="scientific">Gracilibacillus orientalis</name>
    <dbReference type="NCBI Taxonomy" id="334253"/>
    <lineage>
        <taxon>Bacteria</taxon>
        <taxon>Bacillati</taxon>
        <taxon>Bacillota</taxon>
        <taxon>Bacilli</taxon>
        <taxon>Bacillales</taxon>
        <taxon>Bacillaceae</taxon>
        <taxon>Gracilibacillus</taxon>
    </lineage>
</organism>
<feature type="transmembrane region" description="Helical" evidence="9">
    <location>
        <begin position="55"/>
        <end position="80"/>
    </location>
</feature>
<name>A0A1I4NUW9_9BACI</name>
<dbReference type="GO" id="GO:0005886">
    <property type="term" value="C:plasma membrane"/>
    <property type="evidence" value="ECO:0007669"/>
    <property type="project" value="UniProtKB-SubCell"/>
</dbReference>
<keyword evidence="2" id="KW-0813">Transport</keyword>
<dbReference type="Pfam" id="PF04290">
    <property type="entry name" value="DctQ"/>
    <property type="match status" value="1"/>
</dbReference>
<evidence type="ECO:0000256" key="1">
    <source>
        <dbReference type="ARBA" id="ARBA00004429"/>
    </source>
</evidence>
<comment type="subcellular location">
    <subcellularLocation>
        <location evidence="1">Cell inner membrane</location>
        <topology evidence="1">Multi-pass membrane protein</topology>
    </subcellularLocation>
</comment>
<keyword evidence="7 9" id="KW-0472">Membrane</keyword>
<feature type="domain" description="Tripartite ATP-independent periplasmic transporters DctQ component" evidence="10">
    <location>
        <begin position="26"/>
        <end position="151"/>
    </location>
</feature>
<dbReference type="GO" id="GO:0015740">
    <property type="term" value="P:C4-dicarboxylate transport"/>
    <property type="evidence" value="ECO:0007669"/>
    <property type="project" value="TreeGrafter"/>
</dbReference>
<evidence type="ECO:0000256" key="9">
    <source>
        <dbReference type="SAM" id="Phobius"/>
    </source>
</evidence>